<protein>
    <submittedName>
        <fullName evidence="1">Uncharacterized protein</fullName>
    </submittedName>
</protein>
<organism evidence="1 2">
    <name type="scientific">Naasia aerilata</name>
    <dbReference type="NCBI Taxonomy" id="1162966"/>
    <lineage>
        <taxon>Bacteria</taxon>
        <taxon>Bacillati</taxon>
        <taxon>Actinomycetota</taxon>
        <taxon>Actinomycetes</taxon>
        <taxon>Micrococcales</taxon>
        <taxon>Microbacteriaceae</taxon>
        <taxon>Naasia</taxon>
    </lineage>
</organism>
<dbReference type="RefSeq" id="WP_286278981.1">
    <property type="nucleotide sequence ID" value="NZ_AP027731.1"/>
</dbReference>
<dbReference type="EMBL" id="AP027731">
    <property type="protein sequence ID" value="BDZ45743.1"/>
    <property type="molecule type" value="Genomic_DNA"/>
</dbReference>
<name>A0ABM8GBZ2_9MICO</name>
<gene>
    <name evidence="1" type="ORF">GCM10025866_16520</name>
</gene>
<sequence>MLGTRVKFLARVDVPEGAPSAVAARTGSTTSSTVRNEPQRYGEAVVREILGASFIEETAIPPRGRE</sequence>
<evidence type="ECO:0000313" key="1">
    <source>
        <dbReference type="EMBL" id="BDZ45743.1"/>
    </source>
</evidence>
<evidence type="ECO:0000313" key="2">
    <source>
        <dbReference type="Proteomes" id="UP001321498"/>
    </source>
</evidence>
<accession>A0ABM8GBZ2</accession>
<proteinExistence type="predicted"/>
<dbReference type="Proteomes" id="UP001321498">
    <property type="component" value="Chromosome"/>
</dbReference>
<keyword evidence="2" id="KW-1185">Reference proteome</keyword>
<reference evidence="2" key="1">
    <citation type="journal article" date="2019" name="Int. J. Syst. Evol. Microbiol.">
        <title>The Global Catalogue of Microorganisms (GCM) 10K type strain sequencing project: providing services to taxonomists for standard genome sequencing and annotation.</title>
        <authorList>
            <consortium name="The Broad Institute Genomics Platform"/>
            <consortium name="The Broad Institute Genome Sequencing Center for Infectious Disease"/>
            <person name="Wu L."/>
            <person name="Ma J."/>
        </authorList>
    </citation>
    <scope>NUCLEOTIDE SEQUENCE [LARGE SCALE GENOMIC DNA]</scope>
    <source>
        <strain evidence="2">NBRC 108725</strain>
    </source>
</reference>